<dbReference type="Proteomes" id="UP000054538">
    <property type="component" value="Unassembled WGS sequence"/>
</dbReference>
<evidence type="ECO:0000313" key="3">
    <source>
        <dbReference type="Proteomes" id="UP000054538"/>
    </source>
</evidence>
<dbReference type="Pfam" id="PF20414">
    <property type="entry name" value="DUF6698"/>
    <property type="match status" value="1"/>
</dbReference>
<dbReference type="InterPro" id="IPR046521">
    <property type="entry name" value="DUF6698"/>
</dbReference>
<gene>
    <name evidence="2" type="ORF">PAXRUDRAFT_28020</name>
</gene>
<dbReference type="AlphaFoldDB" id="A0A0D0CE77"/>
<feature type="compositionally biased region" description="Low complexity" evidence="1">
    <location>
        <begin position="306"/>
        <end position="316"/>
    </location>
</feature>
<dbReference type="InParanoid" id="A0A0D0CE77"/>
<evidence type="ECO:0000313" key="2">
    <source>
        <dbReference type="EMBL" id="KIK80937.1"/>
    </source>
</evidence>
<evidence type="ECO:0000256" key="1">
    <source>
        <dbReference type="SAM" id="MobiDB-lite"/>
    </source>
</evidence>
<dbReference type="HOGENOM" id="CLU_847590_0_0_1"/>
<feature type="region of interest" description="Disordered" evidence="1">
    <location>
        <begin position="296"/>
        <end position="316"/>
    </location>
</feature>
<proteinExistence type="predicted"/>
<dbReference type="EMBL" id="KN825898">
    <property type="protein sequence ID" value="KIK80937.1"/>
    <property type="molecule type" value="Genomic_DNA"/>
</dbReference>
<reference evidence="3" key="2">
    <citation type="submission" date="2015-01" db="EMBL/GenBank/DDBJ databases">
        <title>Evolutionary Origins and Diversification of the Mycorrhizal Mutualists.</title>
        <authorList>
            <consortium name="DOE Joint Genome Institute"/>
            <consortium name="Mycorrhizal Genomics Consortium"/>
            <person name="Kohler A."/>
            <person name="Kuo A."/>
            <person name="Nagy L.G."/>
            <person name="Floudas D."/>
            <person name="Copeland A."/>
            <person name="Barry K.W."/>
            <person name="Cichocki N."/>
            <person name="Veneault-Fourrey C."/>
            <person name="LaButti K."/>
            <person name="Lindquist E.A."/>
            <person name="Lipzen A."/>
            <person name="Lundell T."/>
            <person name="Morin E."/>
            <person name="Murat C."/>
            <person name="Riley R."/>
            <person name="Ohm R."/>
            <person name="Sun H."/>
            <person name="Tunlid A."/>
            <person name="Henrissat B."/>
            <person name="Grigoriev I.V."/>
            <person name="Hibbett D.S."/>
            <person name="Martin F."/>
        </authorList>
    </citation>
    <scope>NUCLEOTIDE SEQUENCE [LARGE SCALE GENOMIC DNA]</scope>
    <source>
        <strain evidence="3">Ve08.2h10</strain>
    </source>
</reference>
<name>A0A0D0CE77_9AGAM</name>
<reference evidence="2 3" key="1">
    <citation type="submission" date="2014-04" db="EMBL/GenBank/DDBJ databases">
        <authorList>
            <consortium name="DOE Joint Genome Institute"/>
            <person name="Kuo A."/>
            <person name="Kohler A."/>
            <person name="Jargeat P."/>
            <person name="Nagy L.G."/>
            <person name="Floudas D."/>
            <person name="Copeland A."/>
            <person name="Barry K.W."/>
            <person name="Cichocki N."/>
            <person name="Veneault-Fourrey C."/>
            <person name="LaButti K."/>
            <person name="Lindquist E.A."/>
            <person name="Lipzen A."/>
            <person name="Lundell T."/>
            <person name="Morin E."/>
            <person name="Murat C."/>
            <person name="Sun H."/>
            <person name="Tunlid A."/>
            <person name="Henrissat B."/>
            <person name="Grigoriev I.V."/>
            <person name="Hibbett D.S."/>
            <person name="Martin F."/>
            <person name="Nordberg H.P."/>
            <person name="Cantor M.N."/>
            <person name="Hua S.X."/>
        </authorList>
    </citation>
    <scope>NUCLEOTIDE SEQUENCE [LARGE SCALE GENOMIC DNA]</scope>
    <source>
        <strain evidence="2 3">Ve08.2h10</strain>
    </source>
</reference>
<protein>
    <submittedName>
        <fullName evidence="2">Uncharacterized protein</fullName>
    </submittedName>
</protein>
<dbReference type="STRING" id="930991.A0A0D0CE77"/>
<accession>A0A0D0CE77</accession>
<dbReference type="OrthoDB" id="2675584at2759"/>
<sequence length="328" mass="36676">MPRLSDQASDVQGKEGHEDHYQALLKSLDGTMGGHKWKILAIVAWAYKTQLYNDWVKAIPGFSGLITKFKTDPDALSDLIDMMGTAANGGRMDDTRNLKFDGLDYMLKDPTKDKVWKQEEETHCHEIPSLLYNMTIFDPENKHDGFLHGHTLVQTLHHIFTGPVSAFNKTPCAAKPSKGRIHDLQEPNICNIMYAAVQIYYTMNTKELCTSMIGMVDLADMFYVVVDLVEQKSDEQWVKDLMEFWKNEAPGLILGGPYKHCKTAVNPGNSDSEDNLAGFEDDPLILDVCQHRAIARPPTRSGPAHDNNNNDCDGNDLCNGDASANNNM</sequence>
<organism evidence="2 3">
    <name type="scientific">Paxillus rubicundulus Ve08.2h10</name>
    <dbReference type="NCBI Taxonomy" id="930991"/>
    <lineage>
        <taxon>Eukaryota</taxon>
        <taxon>Fungi</taxon>
        <taxon>Dikarya</taxon>
        <taxon>Basidiomycota</taxon>
        <taxon>Agaricomycotina</taxon>
        <taxon>Agaricomycetes</taxon>
        <taxon>Agaricomycetidae</taxon>
        <taxon>Boletales</taxon>
        <taxon>Paxilineae</taxon>
        <taxon>Paxillaceae</taxon>
        <taxon>Paxillus</taxon>
    </lineage>
</organism>
<keyword evidence="3" id="KW-1185">Reference proteome</keyword>